<dbReference type="GeneID" id="24823586"/>
<dbReference type="Pfam" id="PF19652">
    <property type="entry name" value="DUF6155"/>
    <property type="match status" value="1"/>
</dbReference>
<dbReference type="HOGENOM" id="CLU_122246_0_0_2"/>
<dbReference type="AlphaFoldDB" id="A0A0E3LLI2"/>
<sequence length="190" mass="22494">MRKDSDLKWADLKKSLQKSDKKELLNAIQELYKYSEDNRRYLLARFIDKKEIPKVLEEYRQIVINEFFPEMGIGELRYSVAEKAIKEYSEASGDFIGKMELMLTYAENGVKYTNEYGDIDEEFYDKINDMLEQFCALLKTPEGQSLYPHFRERLLKVRDDSEEIAWCFGDAVDILITNIEDFFEEVQNDS</sequence>
<organism evidence="1 2">
    <name type="scientific">Methanosarcina barkeri str. Wiesmoor</name>
    <dbReference type="NCBI Taxonomy" id="1434109"/>
    <lineage>
        <taxon>Archaea</taxon>
        <taxon>Methanobacteriati</taxon>
        <taxon>Methanobacteriota</taxon>
        <taxon>Stenosarchaea group</taxon>
        <taxon>Methanomicrobia</taxon>
        <taxon>Methanosarcinales</taxon>
        <taxon>Methanosarcinaceae</taxon>
        <taxon>Methanosarcina</taxon>
    </lineage>
</organism>
<dbReference type="RefSeq" id="WP_011307611.1">
    <property type="nucleotide sequence ID" value="NZ_CP009526.1"/>
</dbReference>
<dbReference type="EMBL" id="CP009526">
    <property type="protein sequence ID" value="AKB51316.1"/>
    <property type="molecule type" value="Genomic_DNA"/>
</dbReference>
<gene>
    <name evidence="1" type="ORF">MSBRW_2063</name>
</gene>
<name>A0A0E3LLI2_METBA</name>
<reference evidence="1 2" key="1">
    <citation type="submission" date="2014-07" db="EMBL/GenBank/DDBJ databases">
        <title>Methanogenic archaea and the global carbon cycle.</title>
        <authorList>
            <person name="Henriksen J.R."/>
            <person name="Luke J."/>
            <person name="Reinhart S."/>
            <person name="Benedict M.N."/>
            <person name="Youngblut N.D."/>
            <person name="Metcalf M.E."/>
            <person name="Whitaker R.J."/>
            <person name="Metcalf W.W."/>
        </authorList>
    </citation>
    <scope>NUCLEOTIDE SEQUENCE [LARGE SCALE GENOMIC DNA]</scope>
    <source>
        <strain evidence="1 2">Wiesmoor</strain>
    </source>
</reference>
<evidence type="ECO:0000313" key="1">
    <source>
        <dbReference type="EMBL" id="AKB51316.1"/>
    </source>
</evidence>
<dbReference type="Proteomes" id="UP000033038">
    <property type="component" value="Chromosome"/>
</dbReference>
<evidence type="ECO:0000313" key="2">
    <source>
        <dbReference type="Proteomes" id="UP000033038"/>
    </source>
</evidence>
<proteinExistence type="predicted"/>
<dbReference type="KEGG" id="mbw:MSBRW_2063"/>
<dbReference type="PATRIC" id="fig|1434109.4.peg.2653"/>
<dbReference type="InterPro" id="IPR046153">
    <property type="entry name" value="DUF6155"/>
</dbReference>
<accession>A0A0E3LLI2</accession>
<protein>
    <submittedName>
        <fullName evidence="1">Uncharacterized protein</fullName>
    </submittedName>
</protein>